<evidence type="ECO:0000313" key="2">
    <source>
        <dbReference type="EMBL" id="EXB55508.1"/>
    </source>
</evidence>
<accession>W9R694</accession>
<evidence type="ECO:0000313" key="3">
    <source>
        <dbReference type="Proteomes" id="UP000030645"/>
    </source>
</evidence>
<keyword evidence="3" id="KW-1185">Reference proteome</keyword>
<dbReference type="AlphaFoldDB" id="W9R694"/>
<gene>
    <name evidence="2" type="ORF">L484_002105</name>
</gene>
<reference evidence="3" key="1">
    <citation type="submission" date="2013-01" db="EMBL/GenBank/DDBJ databases">
        <title>Draft Genome Sequence of a Mulberry Tree, Morus notabilis C.K. Schneid.</title>
        <authorList>
            <person name="He N."/>
            <person name="Zhao S."/>
        </authorList>
    </citation>
    <scope>NUCLEOTIDE SEQUENCE</scope>
</reference>
<evidence type="ECO:0000256" key="1">
    <source>
        <dbReference type="SAM" id="MobiDB-lite"/>
    </source>
</evidence>
<sequence length="65" mass="7256">MPITTVGAQETLMRYLEEKEADYGLDNVEPREADTSLTNSAIPSKKNTKKKSKTIDGVREENTPD</sequence>
<organism evidence="2 3">
    <name type="scientific">Morus notabilis</name>
    <dbReference type="NCBI Taxonomy" id="981085"/>
    <lineage>
        <taxon>Eukaryota</taxon>
        <taxon>Viridiplantae</taxon>
        <taxon>Streptophyta</taxon>
        <taxon>Embryophyta</taxon>
        <taxon>Tracheophyta</taxon>
        <taxon>Spermatophyta</taxon>
        <taxon>Magnoliopsida</taxon>
        <taxon>eudicotyledons</taxon>
        <taxon>Gunneridae</taxon>
        <taxon>Pentapetalae</taxon>
        <taxon>rosids</taxon>
        <taxon>fabids</taxon>
        <taxon>Rosales</taxon>
        <taxon>Moraceae</taxon>
        <taxon>Moreae</taxon>
        <taxon>Morus</taxon>
    </lineage>
</organism>
<feature type="compositionally biased region" description="Basic and acidic residues" evidence="1">
    <location>
        <begin position="53"/>
        <end position="65"/>
    </location>
</feature>
<dbReference type="Proteomes" id="UP000030645">
    <property type="component" value="Unassembled WGS sequence"/>
</dbReference>
<dbReference type="EMBL" id="KE344243">
    <property type="protein sequence ID" value="EXB55508.1"/>
    <property type="molecule type" value="Genomic_DNA"/>
</dbReference>
<name>W9R694_9ROSA</name>
<protein>
    <submittedName>
        <fullName evidence="2">Uncharacterized protein</fullName>
    </submittedName>
</protein>
<feature type="region of interest" description="Disordered" evidence="1">
    <location>
        <begin position="26"/>
        <end position="65"/>
    </location>
</feature>
<proteinExistence type="predicted"/>